<dbReference type="EMBL" id="LR796143">
    <property type="protein sequence ID" value="CAB4121044.1"/>
    <property type="molecule type" value="Genomic_DNA"/>
</dbReference>
<proteinExistence type="predicted"/>
<sequence>MADEPVRHEATVSKVWSKPLSHWVLSATLPSGREEFLGYYPRREAAEKAEALAKEAGWQAARKAYEVAQVLQEDRVEYPRNAREVGQMVTKRAQTYRCASVAEEQDQWVTHCAHCGERFTFATPLSNRDGAPEVAFRARMFCDQHQLTNGAHHYLPPHPASVSRGWSL</sequence>
<organism evidence="1">
    <name type="scientific">uncultured Caudovirales phage</name>
    <dbReference type="NCBI Taxonomy" id="2100421"/>
    <lineage>
        <taxon>Viruses</taxon>
        <taxon>Duplodnaviria</taxon>
        <taxon>Heunggongvirae</taxon>
        <taxon>Uroviricota</taxon>
        <taxon>Caudoviricetes</taxon>
        <taxon>Peduoviridae</taxon>
        <taxon>Maltschvirus</taxon>
        <taxon>Maltschvirus maltsch</taxon>
    </lineage>
</organism>
<reference evidence="1" key="1">
    <citation type="submission" date="2020-04" db="EMBL/GenBank/DDBJ databases">
        <authorList>
            <person name="Chiriac C."/>
            <person name="Salcher M."/>
            <person name="Ghai R."/>
            <person name="Kavagutti S V."/>
        </authorList>
    </citation>
    <scope>NUCLEOTIDE SEQUENCE</scope>
</reference>
<evidence type="ECO:0000313" key="1">
    <source>
        <dbReference type="EMBL" id="CAB4121044.1"/>
    </source>
</evidence>
<accession>A0A6J5KGF4</accession>
<gene>
    <name evidence="1" type="ORF">UFOVP6_4</name>
</gene>
<protein>
    <submittedName>
        <fullName evidence="1">Uncharacterized protein</fullName>
    </submittedName>
</protein>
<name>A0A6J5KGF4_9CAUD</name>